<dbReference type="Pfam" id="PF13456">
    <property type="entry name" value="RVT_3"/>
    <property type="match status" value="1"/>
</dbReference>
<comment type="caution">
    <text evidence="2">The sequence shown here is derived from an EMBL/GenBank/DDBJ whole genome shotgun (WGS) entry which is preliminary data.</text>
</comment>
<dbReference type="GO" id="GO:0003676">
    <property type="term" value="F:nucleic acid binding"/>
    <property type="evidence" value="ECO:0007669"/>
    <property type="project" value="InterPro"/>
</dbReference>
<dbReference type="InterPro" id="IPR044730">
    <property type="entry name" value="RNase_H-like_dom_plant"/>
</dbReference>
<dbReference type="InterPro" id="IPR053151">
    <property type="entry name" value="RNase_H-like"/>
</dbReference>
<dbReference type="PANTHER" id="PTHR47723:SF19">
    <property type="entry name" value="POLYNUCLEOTIDYL TRANSFERASE, RIBONUCLEASE H-LIKE SUPERFAMILY PROTEIN"/>
    <property type="match status" value="1"/>
</dbReference>
<gene>
    <name evidence="2" type="ORF">Golax_002444</name>
</gene>
<feature type="non-terminal residue" evidence="2">
    <location>
        <position position="1"/>
    </location>
</feature>
<dbReference type="CDD" id="cd06222">
    <property type="entry name" value="RNase_H_like"/>
    <property type="match status" value="1"/>
</dbReference>
<dbReference type="SUPFAM" id="SSF53098">
    <property type="entry name" value="Ribonuclease H-like"/>
    <property type="match status" value="1"/>
</dbReference>
<keyword evidence="3" id="KW-1185">Reference proteome</keyword>
<dbReference type="InterPro" id="IPR012337">
    <property type="entry name" value="RNaseH-like_sf"/>
</dbReference>
<dbReference type="Proteomes" id="UP000593574">
    <property type="component" value="Unassembled WGS sequence"/>
</dbReference>
<sequence>LSWVNQLFSALSADFKGNFKPPVEKETFEDPIFLNTDWALQLGSGNAAAGGVVRDANGDWIFGYNRRLEKCSIFNAKLWGILEGLRLIQRRGHDEVIIQSDSFKVVKAVLESTSTETNSALIRRMQSILFQEKRWLLRYISRDQNQVVDCLAKQALIGTNNL</sequence>
<dbReference type="GO" id="GO:0004523">
    <property type="term" value="F:RNA-DNA hybrid ribonuclease activity"/>
    <property type="evidence" value="ECO:0007669"/>
    <property type="project" value="InterPro"/>
</dbReference>
<proteinExistence type="predicted"/>
<evidence type="ECO:0000313" key="3">
    <source>
        <dbReference type="Proteomes" id="UP000593574"/>
    </source>
</evidence>
<feature type="non-terminal residue" evidence="2">
    <location>
        <position position="162"/>
    </location>
</feature>
<dbReference type="InterPro" id="IPR002156">
    <property type="entry name" value="RNaseH_domain"/>
</dbReference>
<evidence type="ECO:0000259" key="1">
    <source>
        <dbReference type="Pfam" id="PF13456"/>
    </source>
</evidence>
<dbReference type="InterPro" id="IPR036397">
    <property type="entry name" value="RNaseH_sf"/>
</dbReference>
<protein>
    <recommendedName>
        <fullName evidence="1">RNase H type-1 domain-containing protein</fullName>
    </recommendedName>
</protein>
<name>A0A7J9AR88_9ROSI</name>
<dbReference type="PANTHER" id="PTHR47723">
    <property type="entry name" value="OS05G0353850 PROTEIN"/>
    <property type="match status" value="1"/>
</dbReference>
<accession>A0A7J9AR88</accession>
<reference evidence="2 3" key="1">
    <citation type="journal article" date="2019" name="Genome Biol. Evol.">
        <title>Insights into the evolution of the New World diploid cottons (Gossypium, subgenus Houzingenia) based on genome sequencing.</title>
        <authorList>
            <person name="Grover C.E."/>
            <person name="Arick M.A. 2nd"/>
            <person name="Thrash A."/>
            <person name="Conover J.L."/>
            <person name="Sanders W.S."/>
            <person name="Peterson D.G."/>
            <person name="Frelichowski J.E."/>
            <person name="Scheffler J.A."/>
            <person name="Scheffler B.E."/>
            <person name="Wendel J.F."/>
        </authorList>
    </citation>
    <scope>NUCLEOTIDE SEQUENCE [LARGE SCALE GENOMIC DNA]</scope>
    <source>
        <strain evidence="2">4</strain>
        <tissue evidence="2">Leaf</tissue>
    </source>
</reference>
<dbReference type="Gene3D" id="3.30.420.10">
    <property type="entry name" value="Ribonuclease H-like superfamily/Ribonuclease H"/>
    <property type="match status" value="1"/>
</dbReference>
<feature type="domain" description="RNase H type-1" evidence="1">
    <location>
        <begin position="35"/>
        <end position="155"/>
    </location>
</feature>
<dbReference type="EMBL" id="JABEZV010000012">
    <property type="protein sequence ID" value="MBA0726628.1"/>
    <property type="molecule type" value="Genomic_DNA"/>
</dbReference>
<dbReference type="AlphaFoldDB" id="A0A7J9AR88"/>
<organism evidence="2 3">
    <name type="scientific">Gossypium laxum</name>
    <dbReference type="NCBI Taxonomy" id="34288"/>
    <lineage>
        <taxon>Eukaryota</taxon>
        <taxon>Viridiplantae</taxon>
        <taxon>Streptophyta</taxon>
        <taxon>Embryophyta</taxon>
        <taxon>Tracheophyta</taxon>
        <taxon>Spermatophyta</taxon>
        <taxon>Magnoliopsida</taxon>
        <taxon>eudicotyledons</taxon>
        <taxon>Gunneridae</taxon>
        <taxon>Pentapetalae</taxon>
        <taxon>rosids</taxon>
        <taxon>malvids</taxon>
        <taxon>Malvales</taxon>
        <taxon>Malvaceae</taxon>
        <taxon>Malvoideae</taxon>
        <taxon>Gossypium</taxon>
    </lineage>
</organism>
<evidence type="ECO:0000313" key="2">
    <source>
        <dbReference type="EMBL" id="MBA0726628.1"/>
    </source>
</evidence>